<dbReference type="SUPFAM" id="SSF53098">
    <property type="entry name" value="Ribonuclease H-like"/>
    <property type="match status" value="1"/>
</dbReference>
<keyword evidence="3" id="KW-1185">Reference proteome</keyword>
<evidence type="ECO:0000259" key="1">
    <source>
        <dbReference type="PROSITE" id="PS50994"/>
    </source>
</evidence>
<dbReference type="PROSITE" id="PS50994">
    <property type="entry name" value="INTEGRASE"/>
    <property type="match status" value="1"/>
</dbReference>
<dbReference type="GO" id="GO:0015074">
    <property type="term" value="P:DNA integration"/>
    <property type="evidence" value="ECO:0007669"/>
    <property type="project" value="InterPro"/>
</dbReference>
<evidence type="ECO:0000313" key="3">
    <source>
        <dbReference type="Proteomes" id="UP001314205"/>
    </source>
</evidence>
<dbReference type="PANTHER" id="PTHR47331">
    <property type="entry name" value="PHD-TYPE DOMAIN-CONTAINING PROTEIN"/>
    <property type="match status" value="1"/>
</dbReference>
<organism evidence="2 3">
    <name type="scientific">Parnassius mnemosyne</name>
    <name type="common">clouded apollo</name>
    <dbReference type="NCBI Taxonomy" id="213953"/>
    <lineage>
        <taxon>Eukaryota</taxon>
        <taxon>Metazoa</taxon>
        <taxon>Ecdysozoa</taxon>
        <taxon>Arthropoda</taxon>
        <taxon>Hexapoda</taxon>
        <taxon>Insecta</taxon>
        <taxon>Pterygota</taxon>
        <taxon>Neoptera</taxon>
        <taxon>Endopterygota</taxon>
        <taxon>Lepidoptera</taxon>
        <taxon>Glossata</taxon>
        <taxon>Ditrysia</taxon>
        <taxon>Papilionoidea</taxon>
        <taxon>Papilionidae</taxon>
        <taxon>Parnassiinae</taxon>
        <taxon>Parnassini</taxon>
        <taxon>Parnassius</taxon>
        <taxon>Driopa</taxon>
    </lineage>
</organism>
<dbReference type="InterPro" id="IPR040676">
    <property type="entry name" value="DUF5641"/>
</dbReference>
<dbReference type="Gene3D" id="3.30.420.10">
    <property type="entry name" value="Ribonuclease H-like superfamily/Ribonuclease H"/>
    <property type="match status" value="1"/>
</dbReference>
<dbReference type="InterPro" id="IPR012337">
    <property type="entry name" value="RNaseH-like_sf"/>
</dbReference>
<sequence>MQMKEHFSVQELQNSLNFIILKSQSEMFPDEYTLLKAGKALPNKNPLSPFLDANNIIRVGGRLDNSPYNYDTKHPILLCSKHHFTKLMFEHFHLKYLHAPPQLLLGNIKQTYWPLGGKNLAKATVNKCMRCFRYRAETIQPIMGQLPASRTELEFLHCNVDYAGPVLIADRKGRGCKLIKSFLAIFICSSVKACHIELVTALSSEAYIAALNRFVSRRGKPKSITSDNGSNFIGASNELAQFLLLSELEGQMAQEGIEFKFIPAYTPHFNGLAEAAVRSTKHHLRRLLQNTHLTYEEMATCLTQIEAVLNSRPLTPISTDPSDFSALTPAHFLIGRSLIAIPQPQIGDANITRLDRFKRIELIKQHFWRRFSLEYVNLLQQKVKWRSSTKELKLGSLVLVKERALPPLMWPLGRVMQLYPGSDGVSRVAELKTRRGTIRRAFNNICPLPDF</sequence>
<feature type="domain" description="Integrase catalytic" evidence="1">
    <location>
        <begin position="143"/>
        <end position="337"/>
    </location>
</feature>
<name>A0AAV1LPU7_9NEOP</name>
<dbReference type="AlphaFoldDB" id="A0AAV1LPU7"/>
<comment type="caution">
    <text evidence="2">The sequence shown here is derived from an EMBL/GenBank/DDBJ whole genome shotgun (WGS) entry which is preliminary data.</text>
</comment>
<proteinExistence type="predicted"/>
<dbReference type="InterPro" id="IPR036397">
    <property type="entry name" value="RNaseH_sf"/>
</dbReference>
<reference evidence="2 3" key="1">
    <citation type="submission" date="2023-11" db="EMBL/GenBank/DDBJ databases">
        <authorList>
            <person name="Hedman E."/>
            <person name="Englund M."/>
            <person name="Stromberg M."/>
            <person name="Nyberg Akerstrom W."/>
            <person name="Nylinder S."/>
            <person name="Jareborg N."/>
            <person name="Kallberg Y."/>
            <person name="Kronander E."/>
        </authorList>
    </citation>
    <scope>NUCLEOTIDE SEQUENCE [LARGE SCALE GENOMIC DNA]</scope>
</reference>
<protein>
    <recommendedName>
        <fullName evidence="1">Integrase catalytic domain-containing protein</fullName>
    </recommendedName>
</protein>
<dbReference type="EMBL" id="CAVLGL010000093">
    <property type="protein sequence ID" value="CAK1596322.1"/>
    <property type="molecule type" value="Genomic_DNA"/>
</dbReference>
<evidence type="ECO:0000313" key="2">
    <source>
        <dbReference type="EMBL" id="CAK1596322.1"/>
    </source>
</evidence>
<dbReference type="GO" id="GO:0003676">
    <property type="term" value="F:nucleic acid binding"/>
    <property type="evidence" value="ECO:0007669"/>
    <property type="project" value="InterPro"/>
</dbReference>
<dbReference type="Proteomes" id="UP001314205">
    <property type="component" value="Unassembled WGS sequence"/>
</dbReference>
<gene>
    <name evidence="2" type="ORF">PARMNEM_LOCUS15689</name>
</gene>
<accession>A0AAV1LPU7</accession>
<dbReference type="Pfam" id="PF18701">
    <property type="entry name" value="DUF5641"/>
    <property type="match status" value="1"/>
</dbReference>
<dbReference type="InterPro" id="IPR001584">
    <property type="entry name" value="Integrase_cat-core"/>
</dbReference>